<dbReference type="Gene3D" id="3.40.50.300">
    <property type="entry name" value="P-loop containing nucleotide triphosphate hydrolases"/>
    <property type="match status" value="1"/>
</dbReference>
<dbReference type="InterPro" id="IPR027417">
    <property type="entry name" value="P-loop_NTPase"/>
</dbReference>
<dbReference type="InterPro" id="IPR011527">
    <property type="entry name" value="ABC1_TM_dom"/>
</dbReference>
<dbReference type="InterPro" id="IPR050835">
    <property type="entry name" value="ABC_transporter_sub-D"/>
</dbReference>
<evidence type="ECO:0000259" key="11">
    <source>
        <dbReference type="PROSITE" id="PS50929"/>
    </source>
</evidence>
<dbReference type="GO" id="GO:0005324">
    <property type="term" value="F:long-chain fatty acid transmembrane transporter activity"/>
    <property type="evidence" value="ECO:0007669"/>
    <property type="project" value="TreeGrafter"/>
</dbReference>
<evidence type="ECO:0000256" key="8">
    <source>
        <dbReference type="SAM" id="MobiDB-lite"/>
    </source>
</evidence>
<feature type="region of interest" description="Disordered" evidence="8">
    <location>
        <begin position="521"/>
        <end position="540"/>
    </location>
</feature>
<dbReference type="InterPro" id="IPR017871">
    <property type="entry name" value="ABC_transporter-like_CS"/>
</dbReference>
<reference evidence="13 15" key="2">
    <citation type="submission" date="2018-07" db="EMBL/GenBank/DDBJ databases">
        <title>Draft Genome Assemblies for Five Robust Yarrowia lipolytica Strains Exhibiting High Lipid Production and Pentose Sugar Utilization and Sugar Alcohol Secretion from Undetoxified Lignocellulosic Biomass Hydrolysates.</title>
        <authorList>
            <consortium name="DOE Joint Genome Institute"/>
            <person name="Walker C."/>
            <person name="Ryu S."/>
            <person name="Na H."/>
            <person name="Zane M."/>
            <person name="LaButti K."/>
            <person name="Lipzen A."/>
            <person name="Haridas S."/>
            <person name="Barry K."/>
            <person name="Grigoriev I.V."/>
            <person name="Quarterman J."/>
            <person name="Slininger P."/>
            <person name="Dien B."/>
            <person name="Trinh C.T."/>
        </authorList>
    </citation>
    <scope>NUCLEOTIDE SEQUENCE [LARGE SCALE GENOMIC DNA]</scope>
    <source>
        <strain evidence="13 15">YB392</strain>
    </source>
</reference>
<evidence type="ECO:0000256" key="7">
    <source>
        <dbReference type="ARBA" id="ARBA00023136"/>
    </source>
</evidence>
<feature type="compositionally biased region" description="Basic and acidic residues" evidence="8">
    <location>
        <begin position="883"/>
        <end position="913"/>
    </location>
</feature>
<dbReference type="InterPro" id="IPR003439">
    <property type="entry name" value="ABC_transporter-like_ATP-bd"/>
</dbReference>
<evidence type="ECO:0000256" key="4">
    <source>
        <dbReference type="ARBA" id="ARBA00022741"/>
    </source>
</evidence>
<dbReference type="GO" id="GO:0015910">
    <property type="term" value="P:long-chain fatty acid import into peroxisome"/>
    <property type="evidence" value="ECO:0007669"/>
    <property type="project" value="TreeGrafter"/>
</dbReference>
<evidence type="ECO:0000256" key="5">
    <source>
        <dbReference type="ARBA" id="ARBA00022840"/>
    </source>
</evidence>
<feature type="region of interest" description="Disordered" evidence="8">
    <location>
        <begin position="883"/>
        <end position="930"/>
    </location>
</feature>
<dbReference type="SMART" id="SM00382">
    <property type="entry name" value="AAA"/>
    <property type="match status" value="1"/>
</dbReference>
<dbReference type="GO" id="GO:0006635">
    <property type="term" value="P:fatty acid beta-oxidation"/>
    <property type="evidence" value="ECO:0007669"/>
    <property type="project" value="TreeGrafter"/>
</dbReference>
<dbReference type="AlphaFoldDB" id="A0A1D8N3V5"/>
<dbReference type="GO" id="GO:0007031">
    <property type="term" value="P:peroxisome organization"/>
    <property type="evidence" value="ECO:0007669"/>
    <property type="project" value="TreeGrafter"/>
</dbReference>
<dbReference type="InterPro" id="IPR036640">
    <property type="entry name" value="ABC1_TM_sf"/>
</dbReference>
<dbReference type="GO" id="GO:0005524">
    <property type="term" value="F:ATP binding"/>
    <property type="evidence" value="ECO:0007669"/>
    <property type="project" value="UniProtKB-KW"/>
</dbReference>
<dbReference type="EMBL" id="CP017553">
    <property type="protein sequence ID" value="AOW00323.1"/>
    <property type="molecule type" value="Genomic_DNA"/>
</dbReference>
<evidence type="ECO:0000313" key="13">
    <source>
        <dbReference type="EMBL" id="RDW24970.1"/>
    </source>
</evidence>
<dbReference type="PROSITE" id="PS50929">
    <property type="entry name" value="ABC_TM1F"/>
    <property type="match status" value="1"/>
</dbReference>
<dbReference type="Gene3D" id="1.20.1560.10">
    <property type="entry name" value="ABC transporter type 1, transmembrane domain"/>
    <property type="match status" value="1"/>
</dbReference>
<dbReference type="GO" id="GO:0042760">
    <property type="term" value="P:very long-chain fatty acid catabolic process"/>
    <property type="evidence" value="ECO:0007669"/>
    <property type="project" value="TreeGrafter"/>
</dbReference>
<proteinExistence type="inferred from homology"/>
<evidence type="ECO:0000313" key="12">
    <source>
        <dbReference type="EMBL" id="AOW00323.1"/>
    </source>
</evidence>
<dbReference type="VEuPathDB" id="FungiDB:YALI1_A06361g"/>
<dbReference type="SUPFAM" id="SSF90123">
    <property type="entry name" value="ABC transporter transmembrane region"/>
    <property type="match status" value="1"/>
</dbReference>
<evidence type="ECO:0000256" key="2">
    <source>
        <dbReference type="ARBA" id="ARBA00022448"/>
    </source>
</evidence>
<keyword evidence="6 9" id="KW-1133">Transmembrane helix</keyword>
<dbReference type="EMBL" id="KZ857341">
    <property type="protein sequence ID" value="RDW24970.1"/>
    <property type="molecule type" value="Genomic_DNA"/>
</dbReference>
<keyword evidence="3 9" id="KW-0812">Transmembrane</keyword>
<dbReference type="Pfam" id="PF00005">
    <property type="entry name" value="ABC_tran"/>
    <property type="match status" value="1"/>
</dbReference>
<dbReference type="SUPFAM" id="SSF52540">
    <property type="entry name" value="P-loop containing nucleoside triphosphate hydrolases"/>
    <property type="match status" value="1"/>
</dbReference>
<feature type="domain" description="ABC transmembrane type-1" evidence="11">
    <location>
        <begin position="167"/>
        <end position="400"/>
    </location>
</feature>
<evidence type="ECO:0000313" key="15">
    <source>
        <dbReference type="Proteomes" id="UP000256601"/>
    </source>
</evidence>
<dbReference type="PANTHER" id="PTHR11384">
    <property type="entry name" value="ATP-BINDING CASSETTE, SUB-FAMILY D MEMBER"/>
    <property type="match status" value="1"/>
</dbReference>
<name>A0A1D8N3V5_YARLL</name>
<keyword evidence="5" id="KW-0067">ATP-binding</keyword>
<dbReference type="InterPro" id="IPR003593">
    <property type="entry name" value="AAA+_ATPase"/>
</dbReference>
<dbReference type="CDD" id="cd03223">
    <property type="entry name" value="ABCD_peroxisomal_ALDP"/>
    <property type="match status" value="1"/>
</dbReference>
<feature type="transmembrane region" description="Helical" evidence="9">
    <location>
        <begin position="161"/>
        <end position="181"/>
    </location>
</feature>
<evidence type="ECO:0000256" key="3">
    <source>
        <dbReference type="ARBA" id="ARBA00022692"/>
    </source>
</evidence>
<comment type="similarity">
    <text evidence="1">Belongs to the ABC transporter superfamily. ABCD family. Peroxisomal fatty acyl CoA transporter (TC 3.A.1.203) subfamily.</text>
</comment>
<evidence type="ECO:0000313" key="14">
    <source>
        <dbReference type="Proteomes" id="UP000182444"/>
    </source>
</evidence>
<evidence type="ECO:0000256" key="1">
    <source>
        <dbReference type="ARBA" id="ARBA00008575"/>
    </source>
</evidence>
<dbReference type="Pfam" id="PF06472">
    <property type="entry name" value="ABC_membrane_2"/>
    <property type="match status" value="1"/>
</dbReference>
<gene>
    <name evidence="13" type="ORF">B0I71DRAFT_133428</name>
    <name evidence="12" type="ORF">YALI1_A06361g</name>
</gene>
<evidence type="ECO:0000256" key="6">
    <source>
        <dbReference type="ARBA" id="ARBA00022989"/>
    </source>
</evidence>
<feature type="transmembrane region" description="Helical" evidence="9">
    <location>
        <begin position="42"/>
        <end position="63"/>
    </location>
</feature>
<dbReference type="GO" id="GO:0005778">
    <property type="term" value="C:peroxisomal membrane"/>
    <property type="evidence" value="ECO:0007669"/>
    <property type="project" value="TreeGrafter"/>
</dbReference>
<dbReference type="Proteomes" id="UP000182444">
    <property type="component" value="Chromosome 1A"/>
</dbReference>
<dbReference type="KEGG" id="yli:2905879"/>
<sequence length="930" mass="103433">MANVSTLRPLLIEALQDPVKLRAFISTYLASLRQMSPRRLRVIAVVAFLLVGSCTGIAGQALLDNLNTKKSKKKVPLHRMDSAVKLSDGSKQIVVPYKEGQTTVTIKPTKQVTFEAHRRLFLRPDDSEGGEAKSGINGRFLRQFSALWVIMVPRLQSRESLILLVHALFLFLRTWISLLVAKLDGQIVRDMIAGDGRKFLRGLGYWFAIAVPASYTNAVIKYLQAKLSLAFRTRLTRYVHDLYLDADLAYYKIADIDGGNVGTSADQFITTDLARFCDKAAALYSNLGKPFVDFLIFTFQLSKNLGPMALIGIFANYGLTAYLLRRLAPSFGKLAAIQAKLEGEYRAAHSKLITNAEEIAFYDGTSLERTILEKAYIRLARHIRGIYRIKIFYNMFEDIILKYTWSAIGYMFASLPVFLPAWTSIKEKTKETTASAVTASMDFSEQDHMRDFITNKRLMLSLADAGGRMMYSIKDLAELSGYTSRVYMLLSVLHRVHARAYTSRILKTPIKEAASKEAKEEGIVIGEKPDPDSSSELSEEEQFTLNSISGTIQPRYPGVRFEGVPIVAPSAVGSGELLVRDLNVLIKPGEHILISGPNGCGKSAVARVIGGLWPVYRGLLSRPDISEIGFLPQRAYLSIGSLRDQIIYPDSHADMISKNVTDADLQTILDRVHLGYLPSREGGWNTRKEWKDVFSGGEKQRVMFARILYHRPKFAVIDEGTAAVSSDVEGSLYENCKKDGITLITISHRPSLMKYHKAQLKLGLGNDGKDWDLEIVGSKEARLSVEKEIQSLEEKLSKVDEWKKRKTEVEAILRGEVKHEQKPGFQEIVTENVQNTGDDTGVLLKTDTIVGVGKESEEEDVKEMKQQLGSVVKAEGDASVKEQAAKELNEATEKLEAAKEKTDKGDVKVEGGADKPAAAKTSNPKKSEKK</sequence>
<evidence type="ECO:0000259" key="10">
    <source>
        <dbReference type="PROSITE" id="PS50893"/>
    </source>
</evidence>
<keyword evidence="4" id="KW-0547">Nucleotide-binding</keyword>
<accession>A0A1D8N3V5</accession>
<dbReference type="GO" id="GO:0016887">
    <property type="term" value="F:ATP hydrolysis activity"/>
    <property type="evidence" value="ECO:0007669"/>
    <property type="project" value="InterPro"/>
</dbReference>
<keyword evidence="7 9" id="KW-0472">Membrane</keyword>
<keyword evidence="2" id="KW-0813">Transport</keyword>
<dbReference type="PROSITE" id="PS00211">
    <property type="entry name" value="ABC_TRANSPORTER_1"/>
    <property type="match status" value="1"/>
</dbReference>
<dbReference type="Proteomes" id="UP000256601">
    <property type="component" value="Unassembled WGS sequence"/>
</dbReference>
<evidence type="ECO:0000256" key="9">
    <source>
        <dbReference type="SAM" id="Phobius"/>
    </source>
</evidence>
<feature type="domain" description="ABC transporter" evidence="10">
    <location>
        <begin position="559"/>
        <end position="789"/>
    </location>
</feature>
<organism evidence="12 14">
    <name type="scientific">Yarrowia lipolytica</name>
    <name type="common">Candida lipolytica</name>
    <dbReference type="NCBI Taxonomy" id="4952"/>
    <lineage>
        <taxon>Eukaryota</taxon>
        <taxon>Fungi</taxon>
        <taxon>Dikarya</taxon>
        <taxon>Ascomycota</taxon>
        <taxon>Saccharomycotina</taxon>
        <taxon>Dipodascomycetes</taxon>
        <taxon>Dipodascales</taxon>
        <taxon>Dipodascales incertae sedis</taxon>
        <taxon>Yarrowia</taxon>
    </lineage>
</organism>
<dbReference type="VEuPathDB" id="FungiDB:YALI0_A06655g"/>
<dbReference type="PANTHER" id="PTHR11384:SF67">
    <property type="entry name" value="ATP-BINDING CASSETTE SUB-FAMILY D MEMBER 1"/>
    <property type="match status" value="1"/>
</dbReference>
<protein>
    <submittedName>
        <fullName evidence="13">ABC transporter transmembrane region 2-domain-containing protein</fullName>
    </submittedName>
</protein>
<reference evidence="12 14" key="1">
    <citation type="journal article" date="2016" name="PLoS ONE">
        <title>Sequence Assembly of Yarrowia lipolytica Strain W29/CLIB89 Shows Transposable Element Diversity.</title>
        <authorList>
            <person name="Magnan C."/>
            <person name="Yu J."/>
            <person name="Chang I."/>
            <person name="Jahn E."/>
            <person name="Kanomata Y."/>
            <person name="Wu J."/>
            <person name="Zeller M."/>
            <person name="Oakes M."/>
            <person name="Baldi P."/>
            <person name="Sandmeyer S."/>
        </authorList>
    </citation>
    <scope>NUCLEOTIDE SEQUENCE [LARGE SCALE GENOMIC DNA]</scope>
    <source>
        <strain evidence="12">CLIB89</strain>
        <strain evidence="14">CLIB89(W29)</strain>
    </source>
</reference>
<dbReference type="PROSITE" id="PS50893">
    <property type="entry name" value="ABC_TRANSPORTER_2"/>
    <property type="match status" value="1"/>
</dbReference>
<feature type="compositionally biased region" description="Basic and acidic residues" evidence="8">
    <location>
        <begin position="521"/>
        <end position="531"/>
    </location>
</feature>
<dbReference type="GO" id="GO:0140359">
    <property type="term" value="F:ABC-type transporter activity"/>
    <property type="evidence" value="ECO:0007669"/>
    <property type="project" value="InterPro"/>
</dbReference>
<dbReference type="eggNOG" id="KOG0064">
    <property type="taxonomic scope" value="Eukaryota"/>
</dbReference>
<feature type="transmembrane region" description="Helical" evidence="9">
    <location>
        <begin position="202"/>
        <end position="223"/>
    </location>
</feature>